<gene>
    <name evidence="1" type="primary">ORF1</name>
</gene>
<feature type="non-terminal residue" evidence="1">
    <location>
        <position position="204"/>
    </location>
</feature>
<accession>Q9RLD3</accession>
<name>Q9RLD3_STUST</name>
<evidence type="ECO:0000313" key="1">
    <source>
        <dbReference type="EMBL" id="CAB56298.1"/>
    </source>
</evidence>
<dbReference type="AlphaFoldDB" id="Q9RLD3"/>
<protein>
    <submittedName>
        <fullName evidence="1">Uncharacterized protein ORF1</fullName>
    </submittedName>
</protein>
<sequence>MHGTPIPEHRVIRCCDQPGVQTHAFGEVGRRAGQNVVGRLEPGHVIRRIARLRRAETQKGVQMVRFAAHRLDPQVQLAAVDITYQAGRSLAFDDAPENAIQQRPAIIAAKARSHLQFGQQLPRDTYGARRITRLGQVRALREQAAWGVAVQPFDLMGLDARGKQIARERAPFIETAIEAHLVHHHSAICRGPSPSRWRRAVESC</sequence>
<proteinExistence type="predicted"/>
<reference evidence="1" key="1">
    <citation type="journal article" date="2001" name="J. Bacteriol.">
        <title>Requirement of novel competence genes pilT and pilU of Pseudomonas stutzeri for natural transformation and suppression of pilT deficiency by a hexahistidine tag on the type IV pilus protein PilAI.</title>
        <authorList>
            <person name="Graupner S."/>
            <person name="Weger N."/>
            <person name="Sohni M."/>
            <person name="Wackernagel W."/>
        </authorList>
    </citation>
    <scope>NUCLEOTIDE SEQUENCE</scope>
    <source>
        <strain evidence="1">JM300</strain>
    </source>
</reference>
<dbReference type="EMBL" id="AJ249385">
    <property type="protein sequence ID" value="CAB56298.1"/>
    <property type="molecule type" value="Genomic_DNA"/>
</dbReference>
<organism evidence="1">
    <name type="scientific">Stutzerimonas stutzeri</name>
    <name type="common">Pseudomonas stutzeri</name>
    <dbReference type="NCBI Taxonomy" id="316"/>
    <lineage>
        <taxon>Bacteria</taxon>
        <taxon>Pseudomonadati</taxon>
        <taxon>Pseudomonadota</taxon>
        <taxon>Gammaproteobacteria</taxon>
        <taxon>Pseudomonadales</taxon>
        <taxon>Pseudomonadaceae</taxon>
        <taxon>Stutzerimonas</taxon>
    </lineage>
</organism>